<accession>A0A2P4Z1W0</accession>
<keyword evidence="2" id="KW-1185">Reference proteome</keyword>
<evidence type="ECO:0000313" key="1">
    <source>
        <dbReference type="EMBL" id="POM84064.1"/>
    </source>
</evidence>
<organism evidence="1 2">
    <name type="scientific">Cryptosporidium meleagridis</name>
    <dbReference type="NCBI Taxonomy" id="93969"/>
    <lineage>
        <taxon>Eukaryota</taxon>
        <taxon>Sar</taxon>
        <taxon>Alveolata</taxon>
        <taxon>Apicomplexa</taxon>
        <taxon>Conoidasida</taxon>
        <taxon>Coccidia</taxon>
        <taxon>Eucoccidiorida</taxon>
        <taxon>Eimeriorina</taxon>
        <taxon>Cryptosporidiidae</taxon>
        <taxon>Cryptosporidium</taxon>
    </lineage>
</organism>
<reference evidence="1 2" key="1">
    <citation type="submission" date="2014-04" db="EMBL/GenBank/DDBJ databases">
        <title>Comparative Genomics of Cryptosporidium Species.</title>
        <authorList>
            <person name="Silva J.C."/>
            <person name="Su Q."/>
            <person name="Chalmers R."/>
            <person name="Chibucos M.C."/>
            <person name="Elwin K."/>
            <person name="Godinez A."/>
            <person name="Guo F."/>
            <person name="Huynh K."/>
            <person name="Orvis J."/>
            <person name="Ott S."/>
            <person name="Sadzewicz L."/>
            <person name="Sengamalay N."/>
            <person name="Shetty A."/>
            <person name="Sun M."/>
            <person name="Tallon L."/>
            <person name="Xiao L."/>
            <person name="Zhang H."/>
            <person name="Fraser C.M."/>
            <person name="Zhu G."/>
            <person name="Kissinger J."/>
            <person name="Widmer G."/>
        </authorList>
    </citation>
    <scope>NUCLEOTIDE SEQUENCE [LARGE SCALE GENOMIC DNA]</scope>
    <source>
        <strain evidence="1 2">UKMEL1</strain>
    </source>
</reference>
<comment type="caution">
    <text evidence="1">The sequence shown here is derived from an EMBL/GenBank/DDBJ whole genome shotgun (WGS) entry which is preliminary data.</text>
</comment>
<dbReference type="EMBL" id="JIBK01000039">
    <property type="protein sequence ID" value="POM84064.1"/>
    <property type="molecule type" value="Genomic_DNA"/>
</dbReference>
<dbReference type="OrthoDB" id="341703at2759"/>
<sequence length="90" mass="10073">MNTRNEIVHITSKVLKESIPSRPKTSSEPSQKIDEKVIQAIGMIVEECIDSSLLSGVHRMLTRGSSEVKLEDITNYVKTNYGISKKVINK</sequence>
<dbReference type="GO" id="GO:0046982">
    <property type="term" value="F:protein heterodimerization activity"/>
    <property type="evidence" value="ECO:0007669"/>
    <property type="project" value="InterPro"/>
</dbReference>
<dbReference type="Gene3D" id="1.10.20.10">
    <property type="entry name" value="Histone, subunit A"/>
    <property type="match status" value="1"/>
</dbReference>
<proteinExistence type="predicted"/>
<dbReference type="Proteomes" id="UP000236928">
    <property type="component" value="Unassembled WGS sequence"/>
</dbReference>
<gene>
    <name evidence="1" type="ORF">CmeUKMEL1_10525</name>
</gene>
<dbReference type="VEuPathDB" id="CryptoDB:CmeUKMEL1_10525"/>
<name>A0A2P4Z1W0_9CRYT</name>
<evidence type="ECO:0000313" key="2">
    <source>
        <dbReference type="Proteomes" id="UP000236928"/>
    </source>
</evidence>
<dbReference type="AlphaFoldDB" id="A0A2P4Z1W0"/>
<dbReference type="InterPro" id="IPR009072">
    <property type="entry name" value="Histone-fold"/>
</dbReference>
<protein>
    <submittedName>
        <fullName evidence="1">Uncharacterized protein</fullName>
    </submittedName>
</protein>